<evidence type="ECO:0000256" key="3">
    <source>
        <dbReference type="ARBA" id="ARBA00023125"/>
    </source>
</evidence>
<gene>
    <name evidence="5" type="ORF">IAC59_09060</name>
</gene>
<dbReference type="SMART" id="SM00411">
    <property type="entry name" value="BHL"/>
    <property type="match status" value="1"/>
</dbReference>
<comment type="caution">
    <text evidence="5">The sequence shown here is derived from an EMBL/GenBank/DDBJ whole genome shotgun (WGS) entry which is preliminary data.</text>
</comment>
<sequence>MNKTDFVAEIAKASGVTKADTERVLSAFEDVVIAALKAGDKVQLTGFGVFESKARAARTVRNPATGEMMDIAATSVASFKPGKRLKDAVGGEAE</sequence>
<dbReference type="Proteomes" id="UP000824123">
    <property type="component" value="Unassembled WGS sequence"/>
</dbReference>
<dbReference type="Gene3D" id="4.10.520.10">
    <property type="entry name" value="IHF-like DNA-binding proteins"/>
    <property type="match status" value="1"/>
</dbReference>
<dbReference type="GO" id="GO:0003677">
    <property type="term" value="F:DNA binding"/>
    <property type="evidence" value="ECO:0007669"/>
    <property type="project" value="UniProtKB-KW"/>
</dbReference>
<keyword evidence="3 5" id="KW-0238">DNA-binding</keyword>
<name>A0A9D1LSR1_9FIRM</name>
<evidence type="ECO:0000256" key="1">
    <source>
        <dbReference type="ARBA" id="ARBA00010529"/>
    </source>
</evidence>
<protein>
    <submittedName>
        <fullName evidence="5">HU family DNA-binding protein</fullName>
    </submittedName>
</protein>
<dbReference type="GO" id="GO:0005829">
    <property type="term" value="C:cytosol"/>
    <property type="evidence" value="ECO:0007669"/>
    <property type="project" value="TreeGrafter"/>
</dbReference>
<evidence type="ECO:0000313" key="5">
    <source>
        <dbReference type="EMBL" id="HIU47386.1"/>
    </source>
</evidence>
<reference evidence="5" key="1">
    <citation type="submission" date="2020-10" db="EMBL/GenBank/DDBJ databases">
        <authorList>
            <person name="Gilroy R."/>
        </authorList>
    </citation>
    <scope>NUCLEOTIDE SEQUENCE</scope>
    <source>
        <strain evidence="5">ChiSxjej2B14-8506</strain>
    </source>
</reference>
<dbReference type="Pfam" id="PF00216">
    <property type="entry name" value="Bac_DNA_binding"/>
    <property type="match status" value="1"/>
</dbReference>
<dbReference type="PANTHER" id="PTHR33175:SF3">
    <property type="entry name" value="DNA-BINDING PROTEIN HU-BETA"/>
    <property type="match status" value="1"/>
</dbReference>
<dbReference type="InterPro" id="IPR010992">
    <property type="entry name" value="IHF-like_DNA-bd_dom_sf"/>
</dbReference>
<dbReference type="CDD" id="cd13831">
    <property type="entry name" value="HU"/>
    <property type="match status" value="1"/>
</dbReference>
<proteinExistence type="inferred from homology"/>
<dbReference type="EMBL" id="DVNK01000053">
    <property type="protein sequence ID" value="HIU47386.1"/>
    <property type="molecule type" value="Genomic_DNA"/>
</dbReference>
<reference evidence="5" key="2">
    <citation type="journal article" date="2021" name="PeerJ">
        <title>Extensive microbial diversity within the chicken gut microbiome revealed by metagenomics and culture.</title>
        <authorList>
            <person name="Gilroy R."/>
            <person name="Ravi A."/>
            <person name="Getino M."/>
            <person name="Pursley I."/>
            <person name="Horton D.L."/>
            <person name="Alikhan N.F."/>
            <person name="Baker D."/>
            <person name="Gharbi K."/>
            <person name="Hall N."/>
            <person name="Watson M."/>
            <person name="Adriaenssens E.M."/>
            <person name="Foster-Nyarko E."/>
            <person name="Jarju S."/>
            <person name="Secka A."/>
            <person name="Antonio M."/>
            <person name="Oren A."/>
            <person name="Chaudhuri R.R."/>
            <person name="La Ragione R."/>
            <person name="Hildebrand F."/>
            <person name="Pallen M.J."/>
        </authorList>
    </citation>
    <scope>NUCLEOTIDE SEQUENCE</scope>
    <source>
        <strain evidence="5">ChiSxjej2B14-8506</strain>
    </source>
</reference>
<dbReference type="SUPFAM" id="SSF47729">
    <property type="entry name" value="IHF-like DNA-binding proteins"/>
    <property type="match status" value="1"/>
</dbReference>
<organism evidence="5 6">
    <name type="scientific">Candidatus Fimadaptatus faecigallinarum</name>
    <dbReference type="NCBI Taxonomy" id="2840814"/>
    <lineage>
        <taxon>Bacteria</taxon>
        <taxon>Bacillati</taxon>
        <taxon>Bacillota</taxon>
        <taxon>Clostridia</taxon>
        <taxon>Eubacteriales</taxon>
        <taxon>Candidatus Fimadaptatus</taxon>
    </lineage>
</organism>
<dbReference type="GO" id="GO:0030261">
    <property type="term" value="P:chromosome condensation"/>
    <property type="evidence" value="ECO:0007669"/>
    <property type="project" value="UniProtKB-KW"/>
</dbReference>
<evidence type="ECO:0000313" key="6">
    <source>
        <dbReference type="Proteomes" id="UP000824123"/>
    </source>
</evidence>
<dbReference type="InterPro" id="IPR000119">
    <property type="entry name" value="Hist_DNA-bd"/>
</dbReference>
<keyword evidence="2" id="KW-0226">DNA condensation</keyword>
<dbReference type="PANTHER" id="PTHR33175">
    <property type="entry name" value="DNA-BINDING PROTEIN HU"/>
    <property type="match status" value="1"/>
</dbReference>
<dbReference type="PRINTS" id="PR01727">
    <property type="entry name" value="DNABINDINGHU"/>
</dbReference>
<evidence type="ECO:0000256" key="2">
    <source>
        <dbReference type="ARBA" id="ARBA00023067"/>
    </source>
</evidence>
<accession>A0A9D1LSR1</accession>
<comment type="similarity">
    <text evidence="1 4">Belongs to the bacterial histone-like protein family.</text>
</comment>
<evidence type="ECO:0000256" key="4">
    <source>
        <dbReference type="RuleBase" id="RU003939"/>
    </source>
</evidence>
<dbReference type="GO" id="GO:0030527">
    <property type="term" value="F:structural constituent of chromatin"/>
    <property type="evidence" value="ECO:0007669"/>
    <property type="project" value="InterPro"/>
</dbReference>
<dbReference type="AlphaFoldDB" id="A0A9D1LSR1"/>